<dbReference type="InterPro" id="IPR003961">
    <property type="entry name" value="FN3_dom"/>
</dbReference>
<evidence type="ECO:0000313" key="3">
    <source>
        <dbReference type="Proteomes" id="UP000250275"/>
    </source>
</evidence>
<dbReference type="Proteomes" id="UP000250275">
    <property type="component" value="Unassembled WGS sequence"/>
</dbReference>
<dbReference type="AlphaFoldDB" id="A0A310SPN3"/>
<organism evidence="2 3">
    <name type="scientific">Eufriesea mexicana</name>
    <dbReference type="NCBI Taxonomy" id="516756"/>
    <lineage>
        <taxon>Eukaryota</taxon>
        <taxon>Metazoa</taxon>
        <taxon>Ecdysozoa</taxon>
        <taxon>Arthropoda</taxon>
        <taxon>Hexapoda</taxon>
        <taxon>Insecta</taxon>
        <taxon>Pterygota</taxon>
        <taxon>Neoptera</taxon>
        <taxon>Endopterygota</taxon>
        <taxon>Hymenoptera</taxon>
        <taxon>Apocrita</taxon>
        <taxon>Aculeata</taxon>
        <taxon>Apoidea</taxon>
        <taxon>Anthophila</taxon>
        <taxon>Apidae</taxon>
        <taxon>Eufriesea</taxon>
    </lineage>
</organism>
<feature type="compositionally biased region" description="Basic and acidic residues" evidence="1">
    <location>
        <begin position="386"/>
        <end position="400"/>
    </location>
</feature>
<accession>A0A310SPN3</accession>
<name>A0A310SPN3_9HYME</name>
<sequence>MRRTRMGLENEQIDILAGDDRDLELAYVTGYITEKRPLIGKVQDRRKLSPQLDTATLRYCIENLKENEFLFRIFAENSIGLSLQTHGSKRSLFRGRIVTIVVISWGRSKSEGGAPLEGYRFVIRVTKKTMWMEEGRLNIKDSQENHLIMYLIRTVAKNDGGISDPSEFDEPVKIVSTNESIGGIWGVDAEEGITDQKPNKRSSECNDILTMPTVGGVCDDHQICHKLEILFDDPFPGRPIFQRVPEEKRSLEKNLDKLSNIPRDFGNRSNQFCGECTANFSDKDFRVMAKTSFRNKTSHRSNSVGGDLGDEKWLEKAATRVVKGKRRNGERHKLRPGIRIRVLTKLKRGDTRRAEKIAKRGEENLSGLDLLVQGETRKRMMTRNTARREMEAGKNEREYGTKSNTSGEIGGKRGERALRLNKGRVGLLLQRDAREHESRSGENLCIAQLTPAKPETPPNLTLPKALVFDGRHNAYVSMPKDVGAM</sequence>
<gene>
    <name evidence="2" type="ORF">WN48_03303</name>
</gene>
<dbReference type="OrthoDB" id="2152335at2759"/>
<dbReference type="CDD" id="cd00063">
    <property type="entry name" value="FN3"/>
    <property type="match status" value="1"/>
</dbReference>
<proteinExistence type="predicted"/>
<reference evidence="2 3" key="1">
    <citation type="submission" date="2015-07" db="EMBL/GenBank/DDBJ databases">
        <title>The genome of Eufriesea mexicana.</title>
        <authorList>
            <person name="Pan H."/>
            <person name="Kapheim K."/>
        </authorList>
    </citation>
    <scope>NUCLEOTIDE SEQUENCE [LARGE SCALE GENOMIC DNA]</scope>
    <source>
        <strain evidence="2">0111107269</strain>
        <tissue evidence="2">Whole body</tissue>
    </source>
</reference>
<keyword evidence="3" id="KW-1185">Reference proteome</keyword>
<dbReference type="SUPFAM" id="SSF49265">
    <property type="entry name" value="Fibronectin type III"/>
    <property type="match status" value="1"/>
</dbReference>
<dbReference type="EMBL" id="KQ761844">
    <property type="protein sequence ID" value="OAD56591.1"/>
    <property type="molecule type" value="Genomic_DNA"/>
</dbReference>
<evidence type="ECO:0000313" key="2">
    <source>
        <dbReference type="EMBL" id="OAD56591.1"/>
    </source>
</evidence>
<dbReference type="InterPro" id="IPR036116">
    <property type="entry name" value="FN3_sf"/>
</dbReference>
<evidence type="ECO:0000256" key="1">
    <source>
        <dbReference type="SAM" id="MobiDB-lite"/>
    </source>
</evidence>
<protein>
    <submittedName>
        <fullName evidence="2">Titin</fullName>
    </submittedName>
</protein>
<feature type="region of interest" description="Disordered" evidence="1">
    <location>
        <begin position="384"/>
        <end position="411"/>
    </location>
</feature>